<protein>
    <submittedName>
        <fullName evidence="3">ArsR family transcriptional regulator</fullName>
    </submittedName>
</protein>
<evidence type="ECO:0000256" key="2">
    <source>
        <dbReference type="SAM" id="SignalP"/>
    </source>
</evidence>
<accession>A0A364K2U0</accession>
<dbReference type="InterPro" id="IPR051922">
    <property type="entry name" value="Bact_Sporulation_Assoc"/>
</dbReference>
<dbReference type="AlphaFoldDB" id="A0A364K2U0"/>
<name>A0A364K2U0_9BACL</name>
<proteinExistence type="predicted"/>
<reference evidence="3 4" key="1">
    <citation type="submission" date="2018-06" db="EMBL/GenBank/DDBJ databases">
        <title>Thermoflavimicrobium daqus sp. nov., a thermophilic microbe isolated from Moutai-flavour Daqu.</title>
        <authorList>
            <person name="Wang X."/>
            <person name="Zhou H."/>
        </authorList>
    </citation>
    <scope>NUCLEOTIDE SEQUENCE [LARGE SCALE GENOMIC DNA]</scope>
    <source>
        <strain evidence="3 4">FBKL4.011</strain>
    </source>
</reference>
<feature type="region of interest" description="Disordered" evidence="1">
    <location>
        <begin position="31"/>
        <end position="52"/>
    </location>
</feature>
<dbReference type="PROSITE" id="PS51257">
    <property type="entry name" value="PROKAR_LIPOPROTEIN"/>
    <property type="match status" value="1"/>
</dbReference>
<feature type="chain" id="PRO_5039406145" evidence="2">
    <location>
        <begin position="23"/>
        <end position="410"/>
    </location>
</feature>
<dbReference type="Proteomes" id="UP000251213">
    <property type="component" value="Unassembled WGS sequence"/>
</dbReference>
<reference evidence="3 4" key="2">
    <citation type="submission" date="2018-06" db="EMBL/GenBank/DDBJ databases">
        <authorList>
            <person name="Zhirakovskaya E."/>
        </authorList>
    </citation>
    <scope>NUCLEOTIDE SEQUENCE [LARGE SCALE GENOMIC DNA]</scope>
    <source>
        <strain evidence="3 4">FBKL4.011</strain>
    </source>
</reference>
<keyword evidence="2" id="KW-0732">Signal</keyword>
<dbReference type="PANTHER" id="PTHR30032">
    <property type="entry name" value="N-ACETYLMURAMOYL-L-ALANINE AMIDASE-RELATED"/>
    <property type="match status" value="1"/>
</dbReference>
<dbReference type="EMBL" id="QJKK01000008">
    <property type="protein sequence ID" value="RAL22716.1"/>
    <property type="molecule type" value="Genomic_DNA"/>
</dbReference>
<evidence type="ECO:0000313" key="3">
    <source>
        <dbReference type="EMBL" id="RAL22716.1"/>
    </source>
</evidence>
<sequence>MSRSTRFFASLSCILAFSLIVAGCGEATGNNQAEATTDHSKHGTHSNTAAAKGRLNFNTKNITRINQDDAVRVAVETSQTIWPATSNKNRPGTVLLGIKGSWKINLPAVTLVHHPNNGPLLYAEKDRIPEVTLQEIQRLNPTGSKMNQGVQVILIGDFANKVRQQLEKHGWKVDQIKGTEPAQIAKEIDAYYAKNSGGKFPNGVVIGSMDASEYTLPAANWISHMPEPLLYVNKDAIPQATMDALKQRNNKANIYLLGPEKSVSNKVEQQLQAYGKVTRISGETPEENAIAFAKFKDSTTGFGWGITKPGHGFTFNRVNRVDAAIASAPFAHLGKHAPMLLLQGAELSNPLHKYLMSLQPKYKKEPTEGPYSHAFLIGTEKSIPFSTQGMIDEMLEIVPESGEGHEAMGH</sequence>
<evidence type="ECO:0000256" key="1">
    <source>
        <dbReference type="SAM" id="MobiDB-lite"/>
    </source>
</evidence>
<dbReference type="GO" id="GO:0030288">
    <property type="term" value="C:outer membrane-bounded periplasmic space"/>
    <property type="evidence" value="ECO:0007669"/>
    <property type="project" value="TreeGrafter"/>
</dbReference>
<dbReference type="RefSeq" id="WP_113659720.1">
    <property type="nucleotide sequence ID" value="NZ_KZ845670.1"/>
</dbReference>
<gene>
    <name evidence="3" type="ORF">DL897_13715</name>
</gene>
<comment type="caution">
    <text evidence="3">The sequence shown here is derived from an EMBL/GenBank/DDBJ whole genome shotgun (WGS) entry which is preliminary data.</text>
</comment>
<evidence type="ECO:0000313" key="4">
    <source>
        <dbReference type="Proteomes" id="UP000251213"/>
    </source>
</evidence>
<keyword evidence="4" id="KW-1185">Reference proteome</keyword>
<dbReference type="OrthoDB" id="1399160at2"/>
<organism evidence="3 4">
    <name type="scientific">Thermoflavimicrobium daqui</name>
    <dbReference type="NCBI Taxonomy" id="2137476"/>
    <lineage>
        <taxon>Bacteria</taxon>
        <taxon>Bacillati</taxon>
        <taxon>Bacillota</taxon>
        <taxon>Bacilli</taxon>
        <taxon>Bacillales</taxon>
        <taxon>Thermoactinomycetaceae</taxon>
        <taxon>Thermoflavimicrobium</taxon>
    </lineage>
</organism>
<feature type="signal peptide" evidence="2">
    <location>
        <begin position="1"/>
        <end position="22"/>
    </location>
</feature>
<dbReference type="PANTHER" id="PTHR30032:SF4">
    <property type="entry name" value="AMIDASE ENHANCER"/>
    <property type="match status" value="1"/>
</dbReference>